<protein>
    <submittedName>
        <fullName evidence="2">Uncharacterized protein</fullName>
    </submittedName>
</protein>
<dbReference type="EMBL" id="CP009962">
    <property type="protein sequence ID" value="AIY40922.1"/>
    <property type="molecule type" value="Genomic_DNA"/>
</dbReference>
<gene>
    <name evidence="2" type="ORF">LT85_1764</name>
</gene>
<evidence type="ECO:0000256" key="1">
    <source>
        <dbReference type="SAM" id="Phobius"/>
    </source>
</evidence>
<sequence length="49" mass="5294">METLSGPISSVLPPFVPPARAGGTFFFQLSALLALMCFCAMDHHARDEI</sequence>
<name>A0A0A1FDI8_9BURK</name>
<feature type="transmembrane region" description="Helical" evidence="1">
    <location>
        <begin position="20"/>
        <end position="41"/>
    </location>
</feature>
<reference evidence="3" key="1">
    <citation type="journal article" date="2014" name="Soil Biol. Biochem.">
        <title>Structure and function of bacterial communities in ageing soils: Insights from the Mendocino ecological staircase.</title>
        <authorList>
            <person name="Uroz S."/>
            <person name="Tech J.J."/>
            <person name="Sawaya N.A."/>
            <person name="Frey-Klett P."/>
            <person name="Leveau J.H.J."/>
        </authorList>
    </citation>
    <scope>NUCLEOTIDE SEQUENCE [LARGE SCALE GENOMIC DNA]</scope>
    <source>
        <strain evidence="3">Cal35</strain>
    </source>
</reference>
<dbReference type="HOGENOM" id="CLU_3134421_0_0_4"/>
<evidence type="ECO:0000313" key="2">
    <source>
        <dbReference type="EMBL" id="AIY40922.1"/>
    </source>
</evidence>
<dbReference type="AlphaFoldDB" id="A0A0A1FDI8"/>
<evidence type="ECO:0000313" key="3">
    <source>
        <dbReference type="Proteomes" id="UP000030302"/>
    </source>
</evidence>
<dbReference type="KEGG" id="care:LT85_1764"/>
<accession>A0A0A1FDI8</accession>
<keyword evidence="1" id="KW-0812">Transmembrane</keyword>
<organism evidence="2 3">
    <name type="scientific">Collimonas arenae</name>
    <dbReference type="NCBI Taxonomy" id="279058"/>
    <lineage>
        <taxon>Bacteria</taxon>
        <taxon>Pseudomonadati</taxon>
        <taxon>Pseudomonadota</taxon>
        <taxon>Betaproteobacteria</taxon>
        <taxon>Burkholderiales</taxon>
        <taxon>Oxalobacteraceae</taxon>
        <taxon>Collimonas</taxon>
    </lineage>
</organism>
<keyword evidence="1" id="KW-1133">Transmembrane helix</keyword>
<keyword evidence="1" id="KW-0472">Membrane</keyword>
<proteinExistence type="predicted"/>
<dbReference type="Proteomes" id="UP000030302">
    <property type="component" value="Chromosome"/>
</dbReference>
<keyword evidence="3" id="KW-1185">Reference proteome</keyword>